<gene>
    <name evidence="1" type="ORF">CK203_036429</name>
</gene>
<accession>A0A438HYV3</accession>
<evidence type="ECO:0000313" key="1">
    <source>
        <dbReference type="EMBL" id="RVW89635.1"/>
    </source>
</evidence>
<dbReference type="Proteomes" id="UP000288805">
    <property type="component" value="Unassembled WGS sequence"/>
</dbReference>
<organism evidence="1 2">
    <name type="scientific">Vitis vinifera</name>
    <name type="common">Grape</name>
    <dbReference type="NCBI Taxonomy" id="29760"/>
    <lineage>
        <taxon>Eukaryota</taxon>
        <taxon>Viridiplantae</taxon>
        <taxon>Streptophyta</taxon>
        <taxon>Embryophyta</taxon>
        <taxon>Tracheophyta</taxon>
        <taxon>Spermatophyta</taxon>
        <taxon>Magnoliopsida</taxon>
        <taxon>eudicotyledons</taxon>
        <taxon>Gunneridae</taxon>
        <taxon>Pentapetalae</taxon>
        <taxon>rosids</taxon>
        <taxon>Vitales</taxon>
        <taxon>Vitaceae</taxon>
        <taxon>Viteae</taxon>
        <taxon>Vitis</taxon>
    </lineage>
</organism>
<dbReference type="AlphaFoldDB" id="A0A438HYV3"/>
<name>A0A438HYV3_VITVI</name>
<comment type="caution">
    <text evidence="1">The sequence shown here is derived from an EMBL/GenBank/DDBJ whole genome shotgun (WGS) entry which is preliminary data.</text>
</comment>
<protein>
    <submittedName>
        <fullName evidence="1">Uncharacterized protein</fullName>
    </submittedName>
</protein>
<reference evidence="1 2" key="1">
    <citation type="journal article" date="2018" name="PLoS Genet.">
        <title>Population sequencing reveals clonal diversity and ancestral inbreeding in the grapevine cultivar Chardonnay.</title>
        <authorList>
            <person name="Roach M.J."/>
            <person name="Johnson D.L."/>
            <person name="Bohlmann J."/>
            <person name="van Vuuren H.J."/>
            <person name="Jones S.J."/>
            <person name="Pretorius I.S."/>
            <person name="Schmidt S.A."/>
            <person name="Borneman A.R."/>
        </authorList>
    </citation>
    <scope>NUCLEOTIDE SEQUENCE [LARGE SCALE GENOMIC DNA]</scope>
    <source>
        <strain evidence="2">cv. Chardonnay</strain>
        <tissue evidence="1">Leaf</tissue>
    </source>
</reference>
<dbReference type="EMBL" id="QGNW01000162">
    <property type="protein sequence ID" value="RVW89635.1"/>
    <property type="molecule type" value="Genomic_DNA"/>
</dbReference>
<sequence length="234" mass="26949">MLNIDGMPLITDNHGGKGRSRVETGLQRFGSFQQFRGQTQGFEEEILKLLKKMKWRREVKTRELGKREEIFGFSEVWWGGFLKWGSVNARGVARGVLVFWDIKGCISLVLGKVERVFRLSWRLSKGCEVLEDIGARKLEGVFSEEEVFGALSELNGDKALRSDSFFMAFWQFSWEFVRDEVLNFFNEFHEHGRLKKVVDKVVSKLQNASVEGRQILDAMFIANGAVDSMLKKRL</sequence>
<proteinExistence type="predicted"/>
<evidence type="ECO:0000313" key="2">
    <source>
        <dbReference type="Proteomes" id="UP000288805"/>
    </source>
</evidence>